<sequence length="262" mass="27968">MVGIVGLAVLLIQTAVVGLPWLDFDFLTNYMSRKPELAGVKAAVMGTLITILFTALFTVPIGVGAAIYLEEYAPKNRFTQIIEVNISNLAGVPSVVYGLLGLGVFVQLMSLGKVVLAGALTLTLLVLPIVILASREAIRAVPNEYRLGAFALGADQWQVIKSAVLPSALPGILTGTILALSRAVGEAAPILVISGLVYVTFVPGPFDRFTVLPLQIFTWVGRPQDEFRSLAAAGILVLLIILLSMNAVAVLLRNKYQIRSED</sequence>
<dbReference type="GO" id="GO:0035435">
    <property type="term" value="P:phosphate ion transmembrane transport"/>
    <property type="evidence" value="ECO:0007669"/>
    <property type="project" value="InterPro"/>
</dbReference>
<proteinExistence type="inferred from homology"/>
<keyword evidence="7 8" id="KW-0472">Membrane</keyword>
<dbReference type="GO" id="GO:0005315">
    <property type="term" value="F:phosphate transmembrane transporter activity"/>
    <property type="evidence" value="ECO:0007669"/>
    <property type="project" value="InterPro"/>
</dbReference>
<evidence type="ECO:0000256" key="5">
    <source>
        <dbReference type="ARBA" id="ARBA00022692"/>
    </source>
</evidence>
<protein>
    <submittedName>
        <fullName evidence="10">Probable ABC transporter permease protein YqgI</fullName>
    </submittedName>
</protein>
<dbReference type="CDD" id="cd06261">
    <property type="entry name" value="TM_PBP2"/>
    <property type="match status" value="1"/>
</dbReference>
<dbReference type="NCBIfam" id="TIGR00974">
    <property type="entry name" value="3a0107s02c"/>
    <property type="match status" value="1"/>
</dbReference>
<feature type="transmembrane region" description="Helical" evidence="8">
    <location>
        <begin position="187"/>
        <end position="206"/>
    </location>
</feature>
<evidence type="ECO:0000256" key="4">
    <source>
        <dbReference type="ARBA" id="ARBA00022475"/>
    </source>
</evidence>
<name>A0AA35RDB0_GEOBA</name>
<organism evidence="10 11">
    <name type="scientific">Geodia barretti</name>
    <name type="common">Barrett's horny sponge</name>
    <dbReference type="NCBI Taxonomy" id="519541"/>
    <lineage>
        <taxon>Eukaryota</taxon>
        <taxon>Metazoa</taxon>
        <taxon>Porifera</taxon>
        <taxon>Demospongiae</taxon>
        <taxon>Heteroscleromorpha</taxon>
        <taxon>Tetractinellida</taxon>
        <taxon>Astrophorina</taxon>
        <taxon>Geodiidae</taxon>
        <taxon>Geodia</taxon>
    </lineage>
</organism>
<dbReference type="AlphaFoldDB" id="A0AA35RDB0"/>
<feature type="transmembrane region" description="Helical" evidence="8">
    <location>
        <begin position="89"/>
        <end position="108"/>
    </location>
</feature>
<evidence type="ECO:0000256" key="6">
    <source>
        <dbReference type="ARBA" id="ARBA00022989"/>
    </source>
</evidence>
<keyword evidence="4" id="KW-1003">Cell membrane</keyword>
<dbReference type="PANTHER" id="PTHR43470:SF5">
    <property type="entry name" value="PHOSPHATE TRANSPORT SYSTEM PERMEASE PROTEIN PSTA"/>
    <property type="match status" value="1"/>
</dbReference>
<keyword evidence="11" id="KW-1185">Reference proteome</keyword>
<keyword evidence="6 8" id="KW-1133">Transmembrane helix</keyword>
<dbReference type="EMBL" id="CASHTH010000903">
    <property type="protein sequence ID" value="CAI8008857.1"/>
    <property type="molecule type" value="Genomic_DNA"/>
</dbReference>
<dbReference type="InterPro" id="IPR000515">
    <property type="entry name" value="MetI-like"/>
</dbReference>
<evidence type="ECO:0000259" key="9">
    <source>
        <dbReference type="PROSITE" id="PS50928"/>
    </source>
</evidence>
<reference evidence="10" key="1">
    <citation type="submission" date="2023-03" db="EMBL/GenBank/DDBJ databases">
        <authorList>
            <person name="Steffen K."/>
            <person name="Cardenas P."/>
        </authorList>
    </citation>
    <scope>NUCLEOTIDE SEQUENCE</scope>
</reference>
<dbReference type="InterPro" id="IPR035906">
    <property type="entry name" value="MetI-like_sf"/>
</dbReference>
<dbReference type="PROSITE" id="PS50928">
    <property type="entry name" value="ABC_TM1"/>
    <property type="match status" value="1"/>
</dbReference>
<comment type="subcellular location">
    <subcellularLocation>
        <location evidence="1">Cell membrane</location>
        <topology evidence="1">Multi-pass membrane protein</topology>
    </subcellularLocation>
</comment>
<dbReference type="Pfam" id="PF00528">
    <property type="entry name" value="BPD_transp_1"/>
    <property type="match status" value="1"/>
</dbReference>
<gene>
    <name evidence="10" type="ORF">GBAR_LOCUS6030</name>
</gene>
<comment type="caution">
    <text evidence="10">The sequence shown here is derived from an EMBL/GenBank/DDBJ whole genome shotgun (WGS) entry which is preliminary data.</text>
</comment>
<dbReference type="Gene3D" id="1.10.3720.10">
    <property type="entry name" value="MetI-like"/>
    <property type="match status" value="1"/>
</dbReference>
<evidence type="ECO:0000256" key="1">
    <source>
        <dbReference type="ARBA" id="ARBA00004651"/>
    </source>
</evidence>
<accession>A0AA35RDB0</accession>
<evidence type="ECO:0000256" key="7">
    <source>
        <dbReference type="ARBA" id="ARBA00023136"/>
    </source>
</evidence>
<evidence type="ECO:0000256" key="2">
    <source>
        <dbReference type="ARBA" id="ARBA00007069"/>
    </source>
</evidence>
<feature type="transmembrane region" description="Helical" evidence="8">
    <location>
        <begin position="42"/>
        <end position="69"/>
    </location>
</feature>
<feature type="transmembrane region" description="Helical" evidence="8">
    <location>
        <begin position="114"/>
        <end position="133"/>
    </location>
</feature>
<evidence type="ECO:0000313" key="11">
    <source>
        <dbReference type="Proteomes" id="UP001174909"/>
    </source>
</evidence>
<feature type="transmembrane region" description="Helical" evidence="8">
    <location>
        <begin position="230"/>
        <end position="252"/>
    </location>
</feature>
<dbReference type="Proteomes" id="UP001174909">
    <property type="component" value="Unassembled WGS sequence"/>
</dbReference>
<evidence type="ECO:0000313" key="10">
    <source>
        <dbReference type="EMBL" id="CAI8008857.1"/>
    </source>
</evidence>
<dbReference type="GO" id="GO:0005886">
    <property type="term" value="C:plasma membrane"/>
    <property type="evidence" value="ECO:0007669"/>
    <property type="project" value="UniProtKB-SubCell"/>
</dbReference>
<feature type="domain" description="ABC transmembrane type-1" evidence="9">
    <location>
        <begin position="44"/>
        <end position="249"/>
    </location>
</feature>
<comment type="similarity">
    <text evidence="2">Belongs to the binding-protein-dependent transport system permease family. CysTW subfamily.</text>
</comment>
<keyword evidence="3" id="KW-0813">Transport</keyword>
<dbReference type="SUPFAM" id="SSF161098">
    <property type="entry name" value="MetI-like"/>
    <property type="match status" value="1"/>
</dbReference>
<evidence type="ECO:0000256" key="8">
    <source>
        <dbReference type="SAM" id="Phobius"/>
    </source>
</evidence>
<evidence type="ECO:0000256" key="3">
    <source>
        <dbReference type="ARBA" id="ARBA00022448"/>
    </source>
</evidence>
<dbReference type="PANTHER" id="PTHR43470">
    <property type="entry name" value="PHOSPHATE TRANSPORT SYSTEM PERMEASE PROTEIN PSTA-RELATED"/>
    <property type="match status" value="1"/>
</dbReference>
<keyword evidence="5 8" id="KW-0812">Transmembrane</keyword>
<dbReference type="InterPro" id="IPR005672">
    <property type="entry name" value="Phosphate_PstA"/>
</dbReference>